<evidence type="ECO:0000256" key="9">
    <source>
        <dbReference type="SAM" id="Phobius"/>
    </source>
</evidence>
<dbReference type="GO" id="GO:0005524">
    <property type="term" value="F:ATP binding"/>
    <property type="evidence" value="ECO:0007669"/>
    <property type="project" value="UniProtKB-KW"/>
</dbReference>
<keyword evidence="7 9" id="KW-1133">Transmembrane helix</keyword>
<protein>
    <submittedName>
        <fullName evidence="11">Vitamin B12 import ATP-binding protein BtuD</fullName>
        <ecNumber evidence="11">3.6.3.33</ecNumber>
    </submittedName>
</protein>
<evidence type="ECO:0000256" key="1">
    <source>
        <dbReference type="ARBA" id="ARBA00004429"/>
    </source>
</evidence>
<feature type="transmembrane region" description="Helical" evidence="9">
    <location>
        <begin position="163"/>
        <end position="182"/>
    </location>
</feature>
<reference evidence="11 12" key="1">
    <citation type="submission" date="2019-09" db="EMBL/GenBank/DDBJ databases">
        <authorList>
            <person name="Chandra G."/>
            <person name="Truman W A."/>
        </authorList>
    </citation>
    <scope>NUCLEOTIDE SEQUENCE [LARGE SCALE GENOMIC DNA]</scope>
    <source>
        <strain evidence="11">PS723</strain>
    </source>
</reference>
<dbReference type="InterPro" id="IPR051120">
    <property type="entry name" value="ABC_AA/LPS_Transport"/>
</dbReference>
<proteinExistence type="predicted"/>
<dbReference type="PANTHER" id="PTHR45772:SF2">
    <property type="entry name" value="ABC TRANSPORTER ATP-BINDING PROTEIN"/>
    <property type="match status" value="1"/>
</dbReference>
<dbReference type="InterPro" id="IPR003439">
    <property type="entry name" value="ABC_transporter-like_ATP-bd"/>
</dbReference>
<dbReference type="FunFam" id="3.40.50.300:FF:000421">
    <property type="entry name" value="Branched-chain amino acid ABC transporter ATP-binding protein"/>
    <property type="match status" value="1"/>
</dbReference>
<dbReference type="Pfam" id="PF00005">
    <property type="entry name" value="ABC_tran"/>
    <property type="match status" value="1"/>
</dbReference>
<dbReference type="InterPro" id="IPR032823">
    <property type="entry name" value="BCA_ABC_TP_C"/>
</dbReference>
<dbReference type="GO" id="GO:0016887">
    <property type="term" value="F:ATP hydrolysis activity"/>
    <property type="evidence" value="ECO:0007669"/>
    <property type="project" value="InterPro"/>
</dbReference>
<comment type="subcellular location">
    <subcellularLocation>
        <location evidence="1">Cell inner membrane</location>
        <topology evidence="1">Multi-pass membrane protein</topology>
    </subcellularLocation>
</comment>
<evidence type="ECO:0000313" key="11">
    <source>
        <dbReference type="EMBL" id="VVN82933.1"/>
    </source>
</evidence>
<sequence length="600" mass="64942">MNPRYLLLALLLVVGVAPLLLPPYYVTLLNYIGMYTLVVLGLVLLTGVGGMTSFGQAAFVGLGAYTSAYLTTTEQLPAWLAWAGTSPWLTLLVGVVLTASVALILGALTLKLSGHYLPLGTIAWGLSLYYLFGTLESLGGHTGVSGLPSISLFGLTLDKGEKIFYLIWAVLLVAIVITQNLLNSREGRAIRALKGGQVMAESMGVNTFRSKMVIFVISAVFAAISGWLYAHTQRFVNPTPFGLNMGIDYLFMALIGGVGSVWGALLGAGILTLLKQWLQDWLPHLLGNTGNYEIIVFGILIVVLMQRAPDGLWPLLTRLVPTRFRVRAKVQNVDASAEPLPRRQLPKHGELILEARHVTKRFGGLVANNDMSLEIRSGEILALIGPNGAGKSTMFNQLSGVDTPTSGDVLFMGQKINGLSSRQVARMGMCRTFQHVKLLGNMSVLENVAIGAHLRGQQGVLSAALHLDRREEAELLGEARRQLERVGLGDYLYEEAGSLALGQQRILEIARALCADPCLLLLDEPAAGLRLKEKEALGILLSRLRSEGMAILLVEHDMDFVMGLVDRVVVMEFGQRIAQGLPEDVQKDPAVLEAYLGGVE</sequence>
<evidence type="ECO:0000256" key="3">
    <source>
        <dbReference type="ARBA" id="ARBA00022475"/>
    </source>
</evidence>
<dbReference type="PANTHER" id="PTHR45772">
    <property type="entry name" value="CONSERVED COMPONENT OF ABC TRANSPORTER FOR NATURAL AMINO ACIDS-RELATED"/>
    <property type="match status" value="1"/>
</dbReference>
<evidence type="ECO:0000256" key="2">
    <source>
        <dbReference type="ARBA" id="ARBA00022448"/>
    </source>
</evidence>
<keyword evidence="6 11" id="KW-0067">ATP-binding</keyword>
<dbReference type="CDD" id="cd03219">
    <property type="entry name" value="ABC_Mj1267_LivG_branched"/>
    <property type="match status" value="1"/>
</dbReference>
<dbReference type="RefSeq" id="WP_150802797.1">
    <property type="nucleotide sequence ID" value="NZ_CABVHY010000005.1"/>
</dbReference>
<dbReference type="EC" id="3.6.3.33" evidence="11"/>
<dbReference type="Gene3D" id="3.40.50.300">
    <property type="entry name" value="P-loop containing nucleotide triphosphate hydrolases"/>
    <property type="match status" value="1"/>
</dbReference>
<dbReference type="SUPFAM" id="SSF52540">
    <property type="entry name" value="P-loop containing nucleoside triphosphate hydrolases"/>
    <property type="match status" value="1"/>
</dbReference>
<dbReference type="InterPro" id="IPR003593">
    <property type="entry name" value="AAA+_ATPase"/>
</dbReference>
<dbReference type="GO" id="GO:0005886">
    <property type="term" value="C:plasma membrane"/>
    <property type="evidence" value="ECO:0007669"/>
    <property type="project" value="UniProtKB-SubCell"/>
</dbReference>
<keyword evidence="11" id="KW-0378">Hydrolase</keyword>
<keyword evidence="4 9" id="KW-0812">Transmembrane</keyword>
<dbReference type="InterPro" id="IPR043428">
    <property type="entry name" value="LivM-like"/>
</dbReference>
<dbReference type="Pfam" id="PF12399">
    <property type="entry name" value="BCA_ABC_TP_C"/>
    <property type="match status" value="1"/>
</dbReference>
<evidence type="ECO:0000256" key="6">
    <source>
        <dbReference type="ARBA" id="ARBA00022840"/>
    </source>
</evidence>
<keyword evidence="5" id="KW-0547">Nucleotide-binding</keyword>
<dbReference type="Pfam" id="PF02653">
    <property type="entry name" value="BPD_transp_2"/>
    <property type="match status" value="1"/>
</dbReference>
<dbReference type="EMBL" id="CABVHY010000005">
    <property type="protein sequence ID" value="VVN82933.1"/>
    <property type="molecule type" value="Genomic_DNA"/>
</dbReference>
<evidence type="ECO:0000256" key="5">
    <source>
        <dbReference type="ARBA" id="ARBA00022741"/>
    </source>
</evidence>
<accession>A0A5E7BBL4</accession>
<dbReference type="AlphaFoldDB" id="A0A5E7BBL4"/>
<dbReference type="OrthoDB" id="9805514at2"/>
<evidence type="ECO:0000313" key="12">
    <source>
        <dbReference type="Proteomes" id="UP000379480"/>
    </source>
</evidence>
<feature type="transmembrane region" description="Helical" evidence="9">
    <location>
        <begin position="88"/>
        <end position="108"/>
    </location>
</feature>
<dbReference type="InterPro" id="IPR027417">
    <property type="entry name" value="P-loop_NTPase"/>
</dbReference>
<dbReference type="GO" id="GO:0015658">
    <property type="term" value="F:branched-chain amino acid transmembrane transporter activity"/>
    <property type="evidence" value="ECO:0007669"/>
    <property type="project" value="InterPro"/>
</dbReference>
<evidence type="ECO:0000256" key="8">
    <source>
        <dbReference type="ARBA" id="ARBA00023136"/>
    </source>
</evidence>
<feature type="transmembrane region" description="Helical" evidence="9">
    <location>
        <begin position="285"/>
        <end position="305"/>
    </location>
</feature>
<name>A0A5E7BBL4_PSEFL</name>
<feature type="transmembrane region" description="Helical" evidence="9">
    <location>
        <begin position="115"/>
        <end position="132"/>
    </location>
</feature>
<evidence type="ECO:0000256" key="7">
    <source>
        <dbReference type="ARBA" id="ARBA00022989"/>
    </source>
</evidence>
<gene>
    <name evidence="11" type="primary">btuD_2</name>
    <name evidence="11" type="ORF">PS723_01236</name>
</gene>
<dbReference type="CDD" id="cd06581">
    <property type="entry name" value="TM_PBP1_LivM_like"/>
    <property type="match status" value="1"/>
</dbReference>
<keyword evidence="8 9" id="KW-0472">Membrane</keyword>
<feature type="transmembrane region" description="Helical" evidence="9">
    <location>
        <begin position="57"/>
        <end position="82"/>
    </location>
</feature>
<feature type="transmembrane region" description="Helical" evidence="9">
    <location>
        <begin position="28"/>
        <end position="45"/>
    </location>
</feature>
<evidence type="ECO:0000256" key="4">
    <source>
        <dbReference type="ARBA" id="ARBA00022692"/>
    </source>
</evidence>
<feature type="transmembrane region" description="Helical" evidence="9">
    <location>
        <begin position="250"/>
        <end position="273"/>
    </location>
</feature>
<dbReference type="SMART" id="SM00382">
    <property type="entry name" value="AAA"/>
    <property type="match status" value="1"/>
</dbReference>
<dbReference type="Proteomes" id="UP000379480">
    <property type="component" value="Unassembled WGS sequence"/>
</dbReference>
<keyword evidence="2" id="KW-0813">Transport</keyword>
<feature type="domain" description="ABC transporter" evidence="10">
    <location>
        <begin position="353"/>
        <end position="598"/>
    </location>
</feature>
<keyword evidence="3" id="KW-1003">Cell membrane</keyword>
<organism evidence="11 12">
    <name type="scientific">Pseudomonas fluorescens</name>
    <dbReference type="NCBI Taxonomy" id="294"/>
    <lineage>
        <taxon>Bacteria</taxon>
        <taxon>Pseudomonadati</taxon>
        <taxon>Pseudomonadota</taxon>
        <taxon>Gammaproteobacteria</taxon>
        <taxon>Pseudomonadales</taxon>
        <taxon>Pseudomonadaceae</taxon>
        <taxon>Pseudomonas</taxon>
    </lineage>
</organism>
<dbReference type="PROSITE" id="PS50893">
    <property type="entry name" value="ABC_TRANSPORTER_2"/>
    <property type="match status" value="1"/>
</dbReference>
<dbReference type="InterPro" id="IPR001851">
    <property type="entry name" value="ABC_transp_permease"/>
</dbReference>
<feature type="transmembrane region" description="Helical" evidence="9">
    <location>
        <begin position="212"/>
        <end position="230"/>
    </location>
</feature>
<evidence type="ECO:0000259" key="10">
    <source>
        <dbReference type="PROSITE" id="PS50893"/>
    </source>
</evidence>